<reference evidence="1" key="1">
    <citation type="journal article" date="2017" name="Nature">
        <title>The sunflower genome provides insights into oil metabolism, flowering and Asterid evolution.</title>
        <authorList>
            <person name="Badouin H."/>
            <person name="Gouzy J."/>
            <person name="Grassa C.J."/>
            <person name="Murat F."/>
            <person name="Staton S.E."/>
            <person name="Cottret L."/>
            <person name="Lelandais-Briere C."/>
            <person name="Owens G.L."/>
            <person name="Carrere S."/>
            <person name="Mayjonade B."/>
            <person name="Legrand L."/>
            <person name="Gill N."/>
            <person name="Kane N.C."/>
            <person name="Bowers J.E."/>
            <person name="Hubner S."/>
            <person name="Bellec A."/>
            <person name="Berard A."/>
            <person name="Berges H."/>
            <person name="Blanchet N."/>
            <person name="Boniface M.C."/>
            <person name="Brunel D."/>
            <person name="Catrice O."/>
            <person name="Chaidir N."/>
            <person name="Claudel C."/>
            <person name="Donnadieu C."/>
            <person name="Faraut T."/>
            <person name="Fievet G."/>
            <person name="Helmstetter N."/>
            <person name="King M."/>
            <person name="Knapp S.J."/>
            <person name="Lai Z."/>
            <person name="Le Paslier M.C."/>
            <person name="Lippi Y."/>
            <person name="Lorenzon L."/>
            <person name="Mandel J.R."/>
            <person name="Marage G."/>
            <person name="Marchand G."/>
            <person name="Marquand E."/>
            <person name="Bret-Mestries E."/>
            <person name="Morien E."/>
            <person name="Nambeesan S."/>
            <person name="Nguyen T."/>
            <person name="Pegot-Espagnet P."/>
            <person name="Pouilly N."/>
            <person name="Raftis F."/>
            <person name="Sallet E."/>
            <person name="Schiex T."/>
            <person name="Thomas J."/>
            <person name="Vandecasteele C."/>
            <person name="Vares D."/>
            <person name="Vear F."/>
            <person name="Vautrin S."/>
            <person name="Crespi M."/>
            <person name="Mangin B."/>
            <person name="Burke J.M."/>
            <person name="Salse J."/>
            <person name="Munos S."/>
            <person name="Vincourt P."/>
            <person name="Rieseberg L.H."/>
            <person name="Langlade N.B."/>
        </authorList>
    </citation>
    <scope>NUCLEOTIDE SEQUENCE</scope>
    <source>
        <tissue evidence="1">Leaves</tissue>
    </source>
</reference>
<organism evidence="1 2">
    <name type="scientific">Helianthus annuus</name>
    <name type="common">Common sunflower</name>
    <dbReference type="NCBI Taxonomy" id="4232"/>
    <lineage>
        <taxon>Eukaryota</taxon>
        <taxon>Viridiplantae</taxon>
        <taxon>Streptophyta</taxon>
        <taxon>Embryophyta</taxon>
        <taxon>Tracheophyta</taxon>
        <taxon>Spermatophyta</taxon>
        <taxon>Magnoliopsida</taxon>
        <taxon>eudicotyledons</taxon>
        <taxon>Gunneridae</taxon>
        <taxon>Pentapetalae</taxon>
        <taxon>asterids</taxon>
        <taxon>campanulids</taxon>
        <taxon>Asterales</taxon>
        <taxon>Asteraceae</taxon>
        <taxon>Asteroideae</taxon>
        <taxon>Heliantheae alliance</taxon>
        <taxon>Heliantheae</taxon>
        <taxon>Helianthus</taxon>
    </lineage>
</organism>
<proteinExistence type="predicted"/>
<reference evidence="1" key="2">
    <citation type="submission" date="2020-06" db="EMBL/GenBank/DDBJ databases">
        <title>Helianthus annuus Genome sequencing and assembly Release 2.</title>
        <authorList>
            <person name="Gouzy J."/>
            <person name="Langlade N."/>
            <person name="Munos S."/>
        </authorList>
    </citation>
    <scope>NUCLEOTIDE SEQUENCE</scope>
    <source>
        <tissue evidence="1">Leaves</tissue>
    </source>
</reference>
<dbReference type="AlphaFoldDB" id="A0A9K3NG57"/>
<dbReference type="Gramene" id="mRNA:HanXRQr2_Chr07g0292111">
    <property type="protein sequence ID" value="CDS:HanXRQr2_Chr07g0292111.1"/>
    <property type="gene ID" value="HanXRQr2_Chr07g0292111"/>
</dbReference>
<dbReference type="EMBL" id="MNCJ02000322">
    <property type="protein sequence ID" value="KAF5798368.1"/>
    <property type="molecule type" value="Genomic_DNA"/>
</dbReference>
<gene>
    <name evidence="1" type="ORF">HanXRQr2_Chr07g0292111</name>
</gene>
<accession>A0A9K3NG57</accession>
<name>A0A9K3NG57_HELAN</name>
<dbReference type="Proteomes" id="UP000215914">
    <property type="component" value="Unassembled WGS sequence"/>
</dbReference>
<comment type="caution">
    <text evidence="1">The sequence shown here is derived from an EMBL/GenBank/DDBJ whole genome shotgun (WGS) entry which is preliminary data.</text>
</comment>
<evidence type="ECO:0000313" key="2">
    <source>
        <dbReference type="Proteomes" id="UP000215914"/>
    </source>
</evidence>
<sequence>MSIREDGLHFVRMDSKLQMDIMFNMKTLLNLVLNIFRLRYVIDGSETYCTHSFYFT</sequence>
<protein>
    <submittedName>
        <fullName evidence="1">Uncharacterized protein</fullName>
    </submittedName>
</protein>
<evidence type="ECO:0000313" key="1">
    <source>
        <dbReference type="EMBL" id="KAF5798368.1"/>
    </source>
</evidence>
<keyword evidence="2" id="KW-1185">Reference proteome</keyword>